<gene>
    <name evidence="5" type="primary">PRKAA1</name>
    <name evidence="5" type="ORF">SNEC2469_LOCUS2159</name>
</gene>
<reference evidence="5" key="1">
    <citation type="submission" date="2021-02" db="EMBL/GenBank/DDBJ databases">
        <authorList>
            <person name="Dougan E. K."/>
            <person name="Rhodes N."/>
            <person name="Thang M."/>
            <person name="Chan C."/>
        </authorList>
    </citation>
    <scope>NUCLEOTIDE SEQUENCE</scope>
</reference>
<dbReference type="AlphaFoldDB" id="A0A812JXY0"/>
<evidence type="ECO:0000313" key="5">
    <source>
        <dbReference type="EMBL" id="CAE7211323.1"/>
    </source>
</evidence>
<dbReference type="Pfam" id="PF09229">
    <property type="entry name" value="Aha1_N"/>
    <property type="match status" value="1"/>
</dbReference>
<comment type="caution">
    <text evidence="5">The sequence shown here is derived from an EMBL/GenBank/DDBJ whole genome shotgun (WGS) entry which is preliminary data.</text>
</comment>
<proteinExistence type="inferred from homology"/>
<dbReference type="PANTHER" id="PTHR46423">
    <property type="entry name" value="RNA POLYMERASE II-ASSOCIATED PROTEIN 3"/>
    <property type="match status" value="1"/>
</dbReference>
<feature type="compositionally biased region" description="Basic and acidic residues" evidence="3">
    <location>
        <begin position="255"/>
        <end position="276"/>
    </location>
</feature>
<dbReference type="Pfam" id="PF00069">
    <property type="entry name" value="Pkinase"/>
    <property type="match status" value="1"/>
</dbReference>
<dbReference type="Gene3D" id="1.10.510.10">
    <property type="entry name" value="Transferase(Phosphotransferase) domain 1"/>
    <property type="match status" value="1"/>
</dbReference>
<dbReference type="GO" id="GO:0051087">
    <property type="term" value="F:protein-folding chaperone binding"/>
    <property type="evidence" value="ECO:0007669"/>
    <property type="project" value="InterPro"/>
</dbReference>
<feature type="region of interest" description="Disordered" evidence="3">
    <location>
        <begin position="255"/>
        <end position="279"/>
    </location>
</feature>
<evidence type="ECO:0000256" key="3">
    <source>
        <dbReference type="SAM" id="MobiDB-lite"/>
    </source>
</evidence>
<dbReference type="GO" id="GO:0004672">
    <property type="term" value="F:protein kinase activity"/>
    <property type="evidence" value="ECO:0007669"/>
    <property type="project" value="InterPro"/>
</dbReference>
<dbReference type="InterPro" id="IPR011009">
    <property type="entry name" value="Kinase-like_dom_sf"/>
</dbReference>
<dbReference type="InterPro" id="IPR015310">
    <property type="entry name" value="AHSA1-like_N"/>
</dbReference>
<dbReference type="GO" id="GO:0101031">
    <property type="term" value="C:protein folding chaperone complex"/>
    <property type="evidence" value="ECO:0007669"/>
    <property type="project" value="TreeGrafter"/>
</dbReference>
<dbReference type="Gene3D" id="1.25.40.10">
    <property type="entry name" value="Tetratricopeptide repeat domain"/>
    <property type="match status" value="1"/>
</dbReference>
<evidence type="ECO:0000256" key="1">
    <source>
        <dbReference type="ARBA" id="ARBA00006817"/>
    </source>
</evidence>
<keyword evidence="2" id="KW-0802">TPR repeat</keyword>
<dbReference type="GO" id="GO:0005524">
    <property type="term" value="F:ATP binding"/>
    <property type="evidence" value="ECO:0007669"/>
    <property type="project" value="InterPro"/>
</dbReference>
<dbReference type="Proteomes" id="UP000601435">
    <property type="component" value="Unassembled WGS sequence"/>
</dbReference>
<dbReference type="Gene3D" id="3.15.10.20">
    <property type="entry name" value="Activator of Hsp90 ATPase Aha1, N-terminal domain"/>
    <property type="match status" value="1"/>
</dbReference>
<dbReference type="Gene3D" id="1.10.260.100">
    <property type="match status" value="1"/>
</dbReference>
<sequence length="586" mass="66483">MDPLTTSLCDSNLFEKLAQHPDVHKHLADPGFVTELKRLQQLANDSSEAEPQAAAAVGQKVAQAAHRDPRVMQALMALQGQGLSVEESDLRHAEEVGDMQRREPVQLEQMLLVRDLQDPDEARIKGNEHFKAGKVPEALAHYEKGLELLRQQSSVSAEAVATLLSNSALCLLKLKWPDRAKKKATTAILAIQQAGDRNFDQSKLFYRRALACEALKEFRMAVEDMSQSLKHAERTSPKSEVQRLRGEVERLKRLRASAEADAEKKRRAKDGEKSAEVQRMQGTELQAASGYSAQHLSREYLAEQDFSHWTTGRVRDAVVGVSHTCPSGATIELVELKEQTKISAAITNKKGKRALYYEMDLHCLWRGRSADGEMQGLIRVYNIAHDTKFELGGDENTSYMYQLGWDQRQSGSWVEEMKKEAAELFDLVAVKGAFGTVSKWRVNGMDESADNHVAVKLIKWQAVWQGFFRNRAAEKEIRKELKLLLILDNPFIIKFREWFEDPCSGIFFVMELCTGPSLQNILEDVCALCEHSERTAHLQKLRRHFREVTYAVSYIHNFVPAVIHRDLSFCRIQRSRGMPLERACIR</sequence>
<evidence type="ECO:0000256" key="2">
    <source>
        <dbReference type="ARBA" id="ARBA00022803"/>
    </source>
</evidence>
<dbReference type="SUPFAM" id="SSF103111">
    <property type="entry name" value="Activator of Hsp90 ATPase, Aha1"/>
    <property type="match status" value="1"/>
</dbReference>
<dbReference type="OrthoDB" id="26525at2759"/>
<accession>A0A812JXY0</accession>
<dbReference type="SUPFAM" id="SSF48452">
    <property type="entry name" value="TPR-like"/>
    <property type="match status" value="1"/>
</dbReference>
<dbReference type="SMART" id="SM00028">
    <property type="entry name" value="TPR"/>
    <property type="match status" value="2"/>
</dbReference>
<name>A0A812JXY0_9DINO</name>
<dbReference type="InterPro" id="IPR036338">
    <property type="entry name" value="Aha1"/>
</dbReference>
<dbReference type="GO" id="GO:0001671">
    <property type="term" value="F:ATPase activator activity"/>
    <property type="evidence" value="ECO:0007669"/>
    <property type="project" value="InterPro"/>
</dbReference>
<evidence type="ECO:0000313" key="6">
    <source>
        <dbReference type="Proteomes" id="UP000601435"/>
    </source>
</evidence>
<feature type="domain" description="Protein kinase" evidence="4">
    <location>
        <begin position="423"/>
        <end position="586"/>
    </location>
</feature>
<protein>
    <submittedName>
        <fullName evidence="5">PRKAA1 protein</fullName>
    </submittedName>
</protein>
<dbReference type="InterPro" id="IPR051966">
    <property type="entry name" value="RPAP3"/>
</dbReference>
<dbReference type="InterPro" id="IPR000719">
    <property type="entry name" value="Prot_kinase_dom"/>
</dbReference>
<organism evidence="5 6">
    <name type="scientific">Symbiodinium necroappetens</name>
    <dbReference type="NCBI Taxonomy" id="1628268"/>
    <lineage>
        <taxon>Eukaryota</taxon>
        <taxon>Sar</taxon>
        <taxon>Alveolata</taxon>
        <taxon>Dinophyceae</taxon>
        <taxon>Suessiales</taxon>
        <taxon>Symbiodiniaceae</taxon>
        <taxon>Symbiodinium</taxon>
    </lineage>
</organism>
<dbReference type="SUPFAM" id="SSF56112">
    <property type="entry name" value="Protein kinase-like (PK-like)"/>
    <property type="match status" value="1"/>
</dbReference>
<dbReference type="EMBL" id="CAJNJA010006512">
    <property type="protein sequence ID" value="CAE7211323.1"/>
    <property type="molecule type" value="Genomic_DNA"/>
</dbReference>
<evidence type="ECO:0000259" key="4">
    <source>
        <dbReference type="PROSITE" id="PS50011"/>
    </source>
</evidence>
<dbReference type="PROSITE" id="PS50011">
    <property type="entry name" value="PROTEIN_KINASE_DOM"/>
    <property type="match status" value="1"/>
</dbReference>
<comment type="similarity">
    <text evidence="1">Belongs to the AHA1 family.</text>
</comment>
<keyword evidence="6" id="KW-1185">Reference proteome</keyword>
<dbReference type="InterPro" id="IPR019734">
    <property type="entry name" value="TPR_rpt"/>
</dbReference>
<dbReference type="InterPro" id="IPR011990">
    <property type="entry name" value="TPR-like_helical_dom_sf"/>
</dbReference>
<dbReference type="PANTHER" id="PTHR46423:SF1">
    <property type="entry name" value="RNA POLYMERASE II-ASSOCIATED PROTEIN 3"/>
    <property type="match status" value="1"/>
</dbReference>